<protein>
    <submittedName>
        <fullName evidence="4">GNAT family N-acetyltransferase</fullName>
    </submittedName>
</protein>
<reference evidence="5" key="1">
    <citation type="journal article" date="2019" name="Int. J. Syst. Evol. Microbiol.">
        <title>The Global Catalogue of Microorganisms (GCM) 10K type strain sequencing project: providing services to taxonomists for standard genome sequencing and annotation.</title>
        <authorList>
            <consortium name="The Broad Institute Genomics Platform"/>
            <consortium name="The Broad Institute Genome Sequencing Center for Infectious Disease"/>
            <person name="Wu L."/>
            <person name="Ma J."/>
        </authorList>
    </citation>
    <scope>NUCLEOTIDE SEQUENCE [LARGE SCALE GENOMIC DNA]</scope>
    <source>
        <strain evidence="5">JCM 17342</strain>
    </source>
</reference>
<dbReference type="Pfam" id="PF00583">
    <property type="entry name" value="Acetyltransf_1"/>
    <property type="match status" value="1"/>
</dbReference>
<name>A0ABP7R5W5_9PSEU</name>
<evidence type="ECO:0000256" key="1">
    <source>
        <dbReference type="ARBA" id="ARBA00022679"/>
    </source>
</evidence>
<organism evidence="4 5">
    <name type="scientific">Allokutzneria multivorans</name>
    <dbReference type="NCBI Taxonomy" id="1142134"/>
    <lineage>
        <taxon>Bacteria</taxon>
        <taxon>Bacillati</taxon>
        <taxon>Actinomycetota</taxon>
        <taxon>Actinomycetes</taxon>
        <taxon>Pseudonocardiales</taxon>
        <taxon>Pseudonocardiaceae</taxon>
        <taxon>Allokutzneria</taxon>
    </lineage>
</organism>
<dbReference type="InterPro" id="IPR016181">
    <property type="entry name" value="Acyl_CoA_acyltransferase"/>
</dbReference>
<gene>
    <name evidence="4" type="ORF">GCM10022247_10300</name>
</gene>
<feature type="domain" description="N-acetyltransferase" evidence="3">
    <location>
        <begin position="139"/>
        <end position="298"/>
    </location>
</feature>
<dbReference type="CDD" id="cd04301">
    <property type="entry name" value="NAT_SF"/>
    <property type="match status" value="1"/>
</dbReference>
<evidence type="ECO:0000256" key="2">
    <source>
        <dbReference type="ARBA" id="ARBA00023315"/>
    </source>
</evidence>
<keyword evidence="1" id="KW-0808">Transferase</keyword>
<dbReference type="SUPFAM" id="SSF55729">
    <property type="entry name" value="Acyl-CoA N-acyltransferases (Nat)"/>
    <property type="match status" value="1"/>
</dbReference>
<evidence type="ECO:0000259" key="3">
    <source>
        <dbReference type="PROSITE" id="PS51186"/>
    </source>
</evidence>
<accession>A0ABP7R5W5</accession>
<sequence length="298" mass="32264">MTADDVARSHFARLAALDPLLPGGVRPTGQLVEAPGAVGYYADEVSDPATAIWAAARTHTLRPRLATGSAEELGGLLDEWEKLLAESCTPGDRDESAIVRMPSRDSVALRELVFHGFATATVIAVRPAGQLSPPVSAGHRIRPAEPSDIPALTELSVELHRHATQYGMLTERPQVRELFGESVRGAVEFGEGLTMVAEQDGEVIGLVEAMVGERAAWMRGLTSASPSAYIAKLFVRPDVRASGVGGALVADVHAKLDDRGIPATVLEHVLHNEFSTPFWYRHGYRPLWTTWQRRPAVR</sequence>
<dbReference type="Proteomes" id="UP001501747">
    <property type="component" value="Unassembled WGS sequence"/>
</dbReference>
<dbReference type="RefSeq" id="WP_344871356.1">
    <property type="nucleotide sequence ID" value="NZ_BAABAL010000005.1"/>
</dbReference>
<dbReference type="EMBL" id="BAABAL010000005">
    <property type="protein sequence ID" value="GAA3992987.1"/>
    <property type="molecule type" value="Genomic_DNA"/>
</dbReference>
<dbReference type="InterPro" id="IPR050832">
    <property type="entry name" value="Bact_Acetyltransf"/>
</dbReference>
<dbReference type="PROSITE" id="PS51186">
    <property type="entry name" value="GNAT"/>
    <property type="match status" value="1"/>
</dbReference>
<comment type="caution">
    <text evidence="4">The sequence shown here is derived from an EMBL/GenBank/DDBJ whole genome shotgun (WGS) entry which is preliminary data.</text>
</comment>
<dbReference type="PANTHER" id="PTHR43877">
    <property type="entry name" value="AMINOALKYLPHOSPHONATE N-ACETYLTRANSFERASE-RELATED-RELATED"/>
    <property type="match status" value="1"/>
</dbReference>
<keyword evidence="5" id="KW-1185">Reference proteome</keyword>
<evidence type="ECO:0000313" key="5">
    <source>
        <dbReference type="Proteomes" id="UP001501747"/>
    </source>
</evidence>
<keyword evidence="2" id="KW-0012">Acyltransferase</keyword>
<evidence type="ECO:0000313" key="4">
    <source>
        <dbReference type="EMBL" id="GAA3992987.1"/>
    </source>
</evidence>
<dbReference type="Gene3D" id="3.40.630.30">
    <property type="match status" value="1"/>
</dbReference>
<proteinExistence type="predicted"/>
<dbReference type="InterPro" id="IPR000182">
    <property type="entry name" value="GNAT_dom"/>
</dbReference>